<dbReference type="AlphaFoldDB" id="A0A8R7PVD2"/>
<sequence length="117" mass="12695">MSTASLSEHLCQCSSTQSTSMRWLSSVSFMMGFCPQVTSRMNTPKENTSVNGVALPVRASSGARYPMVPTTRVASGSLPWSYNLARPKSPIRPLISVSMSTLLALMSRCMIIFSHSS</sequence>
<keyword evidence="2" id="KW-1185">Reference proteome</keyword>
<reference evidence="1" key="2">
    <citation type="submission" date="2018-03" db="EMBL/GenBank/DDBJ databases">
        <title>The Triticum urartu genome reveals the dynamic nature of wheat genome evolution.</title>
        <authorList>
            <person name="Ling H."/>
            <person name="Ma B."/>
            <person name="Shi X."/>
            <person name="Liu H."/>
            <person name="Dong L."/>
            <person name="Sun H."/>
            <person name="Cao Y."/>
            <person name="Gao Q."/>
            <person name="Zheng S."/>
            <person name="Li Y."/>
            <person name="Yu Y."/>
            <person name="Du H."/>
            <person name="Qi M."/>
            <person name="Li Y."/>
            <person name="Yu H."/>
            <person name="Cui Y."/>
            <person name="Wang N."/>
            <person name="Chen C."/>
            <person name="Wu H."/>
            <person name="Zhao Y."/>
            <person name="Zhang J."/>
            <person name="Li Y."/>
            <person name="Zhou W."/>
            <person name="Zhang B."/>
            <person name="Hu W."/>
            <person name="Eijk M."/>
            <person name="Tang J."/>
            <person name="Witsenboer H."/>
            <person name="Zhao S."/>
            <person name="Li Z."/>
            <person name="Zhang A."/>
            <person name="Wang D."/>
            <person name="Liang C."/>
        </authorList>
    </citation>
    <scope>NUCLEOTIDE SEQUENCE [LARGE SCALE GENOMIC DNA]</scope>
    <source>
        <strain evidence="1">cv. G1812</strain>
    </source>
</reference>
<evidence type="ECO:0000313" key="2">
    <source>
        <dbReference type="Proteomes" id="UP000015106"/>
    </source>
</evidence>
<dbReference type="Proteomes" id="UP000015106">
    <property type="component" value="Chromosome 3"/>
</dbReference>
<reference evidence="1" key="3">
    <citation type="submission" date="2022-06" db="UniProtKB">
        <authorList>
            <consortium name="EnsemblPlants"/>
        </authorList>
    </citation>
    <scope>IDENTIFICATION</scope>
</reference>
<dbReference type="Gramene" id="TuG1812G0300003514.01.T01">
    <property type="protein sequence ID" value="TuG1812G0300003514.01.T01.cds380313"/>
    <property type="gene ID" value="TuG1812G0300003514.01"/>
</dbReference>
<protein>
    <submittedName>
        <fullName evidence="1">Uncharacterized protein</fullName>
    </submittedName>
</protein>
<dbReference type="EnsemblPlants" id="TuG1812G0300003514.01.T01">
    <property type="protein sequence ID" value="TuG1812G0300003514.01.T01.cds380313"/>
    <property type="gene ID" value="TuG1812G0300003514.01"/>
</dbReference>
<name>A0A8R7PVD2_TRIUA</name>
<proteinExistence type="predicted"/>
<evidence type="ECO:0000313" key="1">
    <source>
        <dbReference type="EnsemblPlants" id="TuG1812G0300003514.01.T01.cds380313"/>
    </source>
</evidence>
<accession>A0A8R7PVD2</accession>
<reference evidence="2" key="1">
    <citation type="journal article" date="2013" name="Nature">
        <title>Draft genome of the wheat A-genome progenitor Triticum urartu.</title>
        <authorList>
            <person name="Ling H.Q."/>
            <person name="Zhao S."/>
            <person name="Liu D."/>
            <person name="Wang J."/>
            <person name="Sun H."/>
            <person name="Zhang C."/>
            <person name="Fan H."/>
            <person name="Li D."/>
            <person name="Dong L."/>
            <person name="Tao Y."/>
            <person name="Gao C."/>
            <person name="Wu H."/>
            <person name="Li Y."/>
            <person name="Cui Y."/>
            <person name="Guo X."/>
            <person name="Zheng S."/>
            <person name="Wang B."/>
            <person name="Yu K."/>
            <person name="Liang Q."/>
            <person name="Yang W."/>
            <person name="Lou X."/>
            <person name="Chen J."/>
            <person name="Feng M."/>
            <person name="Jian J."/>
            <person name="Zhang X."/>
            <person name="Luo G."/>
            <person name="Jiang Y."/>
            <person name="Liu J."/>
            <person name="Wang Z."/>
            <person name="Sha Y."/>
            <person name="Zhang B."/>
            <person name="Wu H."/>
            <person name="Tang D."/>
            <person name="Shen Q."/>
            <person name="Xue P."/>
            <person name="Zou S."/>
            <person name="Wang X."/>
            <person name="Liu X."/>
            <person name="Wang F."/>
            <person name="Yang Y."/>
            <person name="An X."/>
            <person name="Dong Z."/>
            <person name="Zhang K."/>
            <person name="Zhang X."/>
            <person name="Luo M.C."/>
            <person name="Dvorak J."/>
            <person name="Tong Y."/>
            <person name="Wang J."/>
            <person name="Yang H."/>
            <person name="Li Z."/>
            <person name="Wang D."/>
            <person name="Zhang A."/>
            <person name="Wang J."/>
        </authorList>
    </citation>
    <scope>NUCLEOTIDE SEQUENCE</scope>
    <source>
        <strain evidence="2">cv. G1812</strain>
    </source>
</reference>
<organism evidence="1 2">
    <name type="scientific">Triticum urartu</name>
    <name type="common">Red wild einkorn</name>
    <name type="synonym">Crithodium urartu</name>
    <dbReference type="NCBI Taxonomy" id="4572"/>
    <lineage>
        <taxon>Eukaryota</taxon>
        <taxon>Viridiplantae</taxon>
        <taxon>Streptophyta</taxon>
        <taxon>Embryophyta</taxon>
        <taxon>Tracheophyta</taxon>
        <taxon>Spermatophyta</taxon>
        <taxon>Magnoliopsida</taxon>
        <taxon>Liliopsida</taxon>
        <taxon>Poales</taxon>
        <taxon>Poaceae</taxon>
        <taxon>BOP clade</taxon>
        <taxon>Pooideae</taxon>
        <taxon>Triticodae</taxon>
        <taxon>Triticeae</taxon>
        <taxon>Triticinae</taxon>
        <taxon>Triticum</taxon>
    </lineage>
</organism>